<name>A0ABV6TIS4_9ACTN</name>
<evidence type="ECO:0000313" key="2">
    <source>
        <dbReference type="Proteomes" id="UP001589887"/>
    </source>
</evidence>
<dbReference type="InterPro" id="IPR023214">
    <property type="entry name" value="HAD_sf"/>
</dbReference>
<dbReference type="RefSeq" id="WP_394318568.1">
    <property type="nucleotide sequence ID" value="NZ_JBHMQV010000009.1"/>
</dbReference>
<dbReference type="PANTHER" id="PTHR43611:SF3">
    <property type="entry name" value="FLAVIN MONONUCLEOTIDE HYDROLASE 1, CHLOROPLATIC"/>
    <property type="match status" value="1"/>
</dbReference>
<dbReference type="Proteomes" id="UP001589887">
    <property type="component" value="Unassembled WGS sequence"/>
</dbReference>
<dbReference type="EMBL" id="JBHMQV010000009">
    <property type="protein sequence ID" value="MFC0844370.1"/>
    <property type="molecule type" value="Genomic_DNA"/>
</dbReference>
<dbReference type="SFLD" id="SFLDS00003">
    <property type="entry name" value="Haloacid_Dehalogenase"/>
    <property type="match status" value="1"/>
</dbReference>
<evidence type="ECO:0000313" key="1">
    <source>
        <dbReference type="EMBL" id="MFC0844370.1"/>
    </source>
</evidence>
<dbReference type="InterPro" id="IPR036412">
    <property type="entry name" value="HAD-like_sf"/>
</dbReference>
<sequence>MIRALLVDAGGVLFNNINEETSFIRDIARRYAVDESRLLGAVLSSAHTYESGACHAHDVLRGLLEEAGSPFADIFDAEWVDRLYAANLRYYSANVVELAEVARARPELTLVLANNEAEHWDHLKNQRHDHYRLFDHLCSSWRVGQVKPSAEYFAATLDRCGVEPREALMVDDRTTVIAAARDLGMRTLHVSSPEVLRTRLRETVENLVPSARS</sequence>
<dbReference type="NCBIfam" id="TIGR01509">
    <property type="entry name" value="HAD-SF-IA-v3"/>
    <property type="match status" value="1"/>
</dbReference>
<proteinExistence type="predicted"/>
<comment type="caution">
    <text evidence="1">The sequence shown here is derived from an EMBL/GenBank/DDBJ whole genome shotgun (WGS) entry which is preliminary data.</text>
</comment>
<dbReference type="GO" id="GO:0016787">
    <property type="term" value="F:hydrolase activity"/>
    <property type="evidence" value="ECO:0007669"/>
    <property type="project" value="UniProtKB-KW"/>
</dbReference>
<dbReference type="Gene3D" id="3.40.50.1000">
    <property type="entry name" value="HAD superfamily/HAD-like"/>
    <property type="match status" value="1"/>
</dbReference>
<dbReference type="PANTHER" id="PTHR43611">
    <property type="entry name" value="ALPHA-D-GLUCOSE 1-PHOSPHATE PHOSPHATASE"/>
    <property type="match status" value="1"/>
</dbReference>
<gene>
    <name evidence="1" type="ORF">ACFH04_11745</name>
</gene>
<protein>
    <submittedName>
        <fullName evidence="1">HAD-IA family hydrolase</fullName>
    </submittedName>
</protein>
<accession>A0ABV6TIS4</accession>
<organism evidence="1 2">
    <name type="scientific">Streptomyces noboritoensis</name>
    <dbReference type="NCBI Taxonomy" id="67337"/>
    <lineage>
        <taxon>Bacteria</taxon>
        <taxon>Bacillati</taxon>
        <taxon>Actinomycetota</taxon>
        <taxon>Actinomycetes</taxon>
        <taxon>Kitasatosporales</taxon>
        <taxon>Streptomycetaceae</taxon>
        <taxon>Streptomyces</taxon>
    </lineage>
</organism>
<dbReference type="SUPFAM" id="SSF56784">
    <property type="entry name" value="HAD-like"/>
    <property type="match status" value="1"/>
</dbReference>
<dbReference type="Pfam" id="PF00702">
    <property type="entry name" value="Hydrolase"/>
    <property type="match status" value="1"/>
</dbReference>
<dbReference type="SFLD" id="SFLDG01129">
    <property type="entry name" value="C1.5:_HAD__Beta-PGM__Phosphata"/>
    <property type="match status" value="1"/>
</dbReference>
<dbReference type="InterPro" id="IPR006439">
    <property type="entry name" value="HAD-SF_hydro_IA"/>
</dbReference>
<keyword evidence="2" id="KW-1185">Reference proteome</keyword>
<keyword evidence="1" id="KW-0378">Hydrolase</keyword>
<reference evidence="1 2" key="1">
    <citation type="submission" date="2024-09" db="EMBL/GenBank/DDBJ databases">
        <authorList>
            <person name="Sun Q."/>
            <person name="Mori K."/>
        </authorList>
    </citation>
    <scope>NUCLEOTIDE SEQUENCE [LARGE SCALE GENOMIC DNA]</scope>
    <source>
        <strain evidence="1 2">JCM 4557</strain>
    </source>
</reference>